<dbReference type="EMBL" id="BIMR01000230">
    <property type="protein sequence ID" value="GCE77613.1"/>
    <property type="molecule type" value="Genomic_DNA"/>
</dbReference>
<dbReference type="InterPro" id="IPR003812">
    <property type="entry name" value="Fido"/>
</dbReference>
<dbReference type="Proteomes" id="UP000289954">
    <property type="component" value="Unassembled WGS sequence"/>
</dbReference>
<protein>
    <recommendedName>
        <fullName evidence="2">Fido domain-containing protein</fullName>
    </recommendedName>
</protein>
<feature type="compositionally biased region" description="Basic and acidic residues" evidence="1">
    <location>
        <begin position="135"/>
        <end position="154"/>
    </location>
</feature>
<dbReference type="OrthoDB" id="9802752at2"/>
<reference evidence="3 4" key="1">
    <citation type="submission" date="2019-01" db="EMBL/GenBank/DDBJ databases">
        <title>Draft genome sequence of Cellulomonas takizawaensis strain TKZ-21.</title>
        <authorList>
            <person name="Yamamura H."/>
            <person name="Hayashi T."/>
            <person name="Hamada M."/>
            <person name="Serisawa Y."/>
            <person name="Matsuyama K."/>
            <person name="Nakagawa Y."/>
            <person name="Otoguro M."/>
            <person name="Yanagida F."/>
            <person name="Hayakawa M."/>
        </authorList>
    </citation>
    <scope>NUCLEOTIDE SEQUENCE [LARGE SCALE GENOMIC DNA]</scope>
    <source>
        <strain evidence="3 4">NBRC12680</strain>
    </source>
</reference>
<dbReference type="PANTHER" id="PTHR39426:SF1">
    <property type="entry name" value="HOMOLOGY TO DEATH-ON-CURING PROTEIN OF PHAGE P1"/>
    <property type="match status" value="1"/>
</dbReference>
<organism evidence="3 4">
    <name type="scientific">Cellulomonas biazotea</name>
    <dbReference type="NCBI Taxonomy" id="1709"/>
    <lineage>
        <taxon>Bacteria</taxon>
        <taxon>Bacillati</taxon>
        <taxon>Actinomycetota</taxon>
        <taxon>Actinomycetes</taxon>
        <taxon>Micrococcales</taxon>
        <taxon>Cellulomonadaceae</taxon>
        <taxon>Cellulomonas</taxon>
    </lineage>
</organism>
<evidence type="ECO:0000256" key="1">
    <source>
        <dbReference type="SAM" id="MobiDB-lite"/>
    </source>
</evidence>
<name>A0A402DU01_9CELL</name>
<evidence type="ECO:0000259" key="2">
    <source>
        <dbReference type="PROSITE" id="PS51459"/>
    </source>
</evidence>
<evidence type="ECO:0000313" key="3">
    <source>
        <dbReference type="EMBL" id="GCE77613.1"/>
    </source>
</evidence>
<dbReference type="NCBIfam" id="TIGR01550">
    <property type="entry name" value="DOC_P1"/>
    <property type="match status" value="1"/>
</dbReference>
<dbReference type="SUPFAM" id="SSF140931">
    <property type="entry name" value="Fic-like"/>
    <property type="match status" value="1"/>
</dbReference>
<dbReference type="Gene3D" id="1.20.120.1870">
    <property type="entry name" value="Fic/DOC protein, Fido domain"/>
    <property type="match status" value="1"/>
</dbReference>
<feature type="domain" description="Fido" evidence="2">
    <location>
        <begin position="1"/>
        <end position="120"/>
    </location>
</feature>
<dbReference type="AlphaFoldDB" id="A0A402DU01"/>
<feature type="region of interest" description="Disordered" evidence="1">
    <location>
        <begin position="128"/>
        <end position="154"/>
    </location>
</feature>
<accession>A0A402DU01</accession>
<dbReference type="InterPro" id="IPR006440">
    <property type="entry name" value="Doc"/>
</dbReference>
<comment type="caution">
    <text evidence="3">The sequence shown here is derived from an EMBL/GenBank/DDBJ whole genome shotgun (WGS) entry which is preliminary data.</text>
</comment>
<dbReference type="PROSITE" id="PS51459">
    <property type="entry name" value="FIDO"/>
    <property type="match status" value="1"/>
</dbReference>
<gene>
    <name evidence="3" type="ORF">CBZ_26690</name>
</gene>
<sequence>MTEYLYVEMEDALDFCELLGLYIRDEGALASALTRASAVVWGVEAYEGLHAKAAALLDGLNRSHPLLDGNKRLAWTLTDVFYRLNGLALRAEPREVDHFVRTVGGDTHLSIEEIAAWLEAHAVEIAPTQAATPPHDPELRELLRRANRRADEED</sequence>
<dbReference type="RefSeq" id="WP_130782221.1">
    <property type="nucleotide sequence ID" value="NZ_BIMR01000230.1"/>
</dbReference>
<dbReference type="Pfam" id="PF02661">
    <property type="entry name" value="Fic"/>
    <property type="match status" value="1"/>
</dbReference>
<evidence type="ECO:0000313" key="4">
    <source>
        <dbReference type="Proteomes" id="UP000289954"/>
    </source>
</evidence>
<keyword evidence="4" id="KW-1185">Reference proteome</keyword>
<dbReference type="PANTHER" id="PTHR39426">
    <property type="entry name" value="HOMOLOGY TO DEATH-ON-CURING PROTEIN OF PHAGE P1"/>
    <property type="match status" value="1"/>
</dbReference>
<dbReference type="InterPro" id="IPR036597">
    <property type="entry name" value="Fido-like_dom_sf"/>
</dbReference>
<dbReference type="GO" id="GO:0016301">
    <property type="term" value="F:kinase activity"/>
    <property type="evidence" value="ECO:0007669"/>
    <property type="project" value="InterPro"/>
</dbReference>
<dbReference type="InterPro" id="IPR053737">
    <property type="entry name" value="Type_II_TA_Toxin"/>
</dbReference>
<proteinExistence type="predicted"/>